<dbReference type="EMBL" id="KV418145">
    <property type="protein sequence ID" value="KZP03169.1"/>
    <property type="molecule type" value="Genomic_DNA"/>
</dbReference>
<keyword evidence="3" id="KW-1185">Reference proteome</keyword>
<protein>
    <submittedName>
        <fullName evidence="2">Uncharacterized protein</fullName>
    </submittedName>
</protein>
<dbReference type="Proteomes" id="UP000076532">
    <property type="component" value="Unassembled WGS sequence"/>
</dbReference>
<feature type="region of interest" description="Disordered" evidence="1">
    <location>
        <begin position="1"/>
        <end position="28"/>
    </location>
</feature>
<name>A0A167TQ79_9AGAM</name>
<reference evidence="2 3" key="1">
    <citation type="journal article" date="2016" name="Mol. Biol. Evol.">
        <title>Comparative Genomics of Early-Diverging Mushroom-Forming Fungi Provides Insights into the Origins of Lignocellulose Decay Capabilities.</title>
        <authorList>
            <person name="Nagy L.G."/>
            <person name="Riley R."/>
            <person name="Tritt A."/>
            <person name="Adam C."/>
            <person name="Daum C."/>
            <person name="Floudas D."/>
            <person name="Sun H."/>
            <person name="Yadav J.S."/>
            <person name="Pangilinan J."/>
            <person name="Larsson K.H."/>
            <person name="Matsuura K."/>
            <person name="Barry K."/>
            <person name="Labutti K."/>
            <person name="Kuo R."/>
            <person name="Ohm R.A."/>
            <person name="Bhattacharya S.S."/>
            <person name="Shirouzu T."/>
            <person name="Yoshinaga Y."/>
            <person name="Martin F.M."/>
            <person name="Grigoriev I.V."/>
            <person name="Hibbett D.S."/>
        </authorList>
    </citation>
    <scope>NUCLEOTIDE SEQUENCE [LARGE SCALE GENOMIC DNA]</scope>
    <source>
        <strain evidence="2 3">CBS 109695</strain>
    </source>
</reference>
<dbReference type="AlphaFoldDB" id="A0A167TQ79"/>
<gene>
    <name evidence="2" type="ORF">FIBSPDRAFT_1055435</name>
</gene>
<feature type="region of interest" description="Disordered" evidence="1">
    <location>
        <begin position="114"/>
        <end position="141"/>
    </location>
</feature>
<proteinExistence type="predicted"/>
<evidence type="ECO:0000313" key="2">
    <source>
        <dbReference type="EMBL" id="KZP03169.1"/>
    </source>
</evidence>
<evidence type="ECO:0000313" key="3">
    <source>
        <dbReference type="Proteomes" id="UP000076532"/>
    </source>
</evidence>
<organism evidence="2 3">
    <name type="scientific">Athelia psychrophila</name>
    <dbReference type="NCBI Taxonomy" id="1759441"/>
    <lineage>
        <taxon>Eukaryota</taxon>
        <taxon>Fungi</taxon>
        <taxon>Dikarya</taxon>
        <taxon>Basidiomycota</taxon>
        <taxon>Agaricomycotina</taxon>
        <taxon>Agaricomycetes</taxon>
        <taxon>Agaricomycetidae</taxon>
        <taxon>Atheliales</taxon>
        <taxon>Atheliaceae</taxon>
        <taxon>Athelia</taxon>
    </lineage>
</organism>
<sequence length="216" mass="23243">MQRARAHSPNHGAHAHGSPPPTASTPRRVTVTVPAPMDMYGLGPRLPRFLGPPRASRTRADAPLLSLQRAAHEHAARQSASEKVAEREIGLSGKNALNRPPALCPLGVALASSLRPQSAAKPRNSSLGHNPSRGDSRSRDPVDYHRQWAQPHNLLESPHDGLGGGEFFTAGQGERQGIHLSDEALFVAAQNECIISFMAQVHILITNTYIRTPATI</sequence>
<accession>A0A167TQ79</accession>
<evidence type="ECO:0000256" key="1">
    <source>
        <dbReference type="SAM" id="MobiDB-lite"/>
    </source>
</evidence>
<feature type="compositionally biased region" description="Basic and acidic residues" evidence="1">
    <location>
        <begin position="132"/>
        <end position="141"/>
    </location>
</feature>